<evidence type="ECO:0000313" key="1">
    <source>
        <dbReference type="EMBL" id="CAA9312546.1"/>
    </source>
</evidence>
<sequence length="90" mass="9146">PFAVVLPPGTARPGLTVLALATLVEALVDGAEPDEAAALLSGADAARVRAGLARWNLATAGRVRRRLRAVGTGVEPVLADLVALEVLVEA</sequence>
<name>A0A6J4KVF1_9ACTN</name>
<accession>A0A6J4KVF1</accession>
<proteinExistence type="predicted"/>
<dbReference type="AlphaFoldDB" id="A0A6J4KVF1"/>
<reference evidence="1" key="1">
    <citation type="submission" date="2020-02" db="EMBL/GenBank/DDBJ databases">
        <authorList>
            <person name="Meier V. D."/>
        </authorList>
    </citation>
    <scope>NUCLEOTIDE SEQUENCE</scope>
    <source>
        <strain evidence="1">AVDCRST_MAG48</strain>
    </source>
</reference>
<protein>
    <submittedName>
        <fullName evidence="1">Uncharacterized protein</fullName>
    </submittedName>
</protein>
<gene>
    <name evidence="1" type="ORF">AVDCRST_MAG48-2156</name>
</gene>
<feature type="non-terminal residue" evidence="1">
    <location>
        <position position="1"/>
    </location>
</feature>
<dbReference type="EMBL" id="CADCTS010000308">
    <property type="protein sequence ID" value="CAA9312546.1"/>
    <property type="molecule type" value="Genomic_DNA"/>
</dbReference>
<organism evidence="1">
    <name type="scientific">uncultured Friedmanniella sp</name>
    <dbReference type="NCBI Taxonomy" id="335381"/>
    <lineage>
        <taxon>Bacteria</taxon>
        <taxon>Bacillati</taxon>
        <taxon>Actinomycetota</taxon>
        <taxon>Actinomycetes</taxon>
        <taxon>Propionibacteriales</taxon>
        <taxon>Nocardioidaceae</taxon>
        <taxon>Friedmanniella</taxon>
        <taxon>environmental samples</taxon>
    </lineage>
</organism>